<proteinExistence type="predicted"/>
<keyword evidence="3" id="KW-1185">Reference proteome</keyword>
<gene>
    <name evidence="2" type="ORF">E5672_16505</name>
</gene>
<name>A0A4U0ZCT2_9ALTE</name>
<dbReference type="Pfam" id="PF13020">
    <property type="entry name" value="NOV_C"/>
    <property type="match status" value="1"/>
</dbReference>
<feature type="domain" description="Protein NO VEIN C-terminal" evidence="1">
    <location>
        <begin position="252"/>
        <end position="345"/>
    </location>
</feature>
<evidence type="ECO:0000313" key="2">
    <source>
        <dbReference type="EMBL" id="TKB02098.1"/>
    </source>
</evidence>
<dbReference type="RefSeq" id="WP_136783210.1">
    <property type="nucleotide sequence ID" value="NZ_SWCO01000009.1"/>
</dbReference>
<protein>
    <submittedName>
        <fullName evidence="2">DUF3883 domain-containing protein</fullName>
    </submittedName>
</protein>
<evidence type="ECO:0000313" key="3">
    <source>
        <dbReference type="Proteomes" id="UP000305471"/>
    </source>
</evidence>
<dbReference type="AlphaFoldDB" id="A0A4U0ZCT2"/>
<dbReference type="OrthoDB" id="529575at2"/>
<dbReference type="EMBL" id="SWCO01000009">
    <property type="protein sequence ID" value="TKB02098.1"/>
    <property type="molecule type" value="Genomic_DNA"/>
</dbReference>
<evidence type="ECO:0000259" key="1">
    <source>
        <dbReference type="Pfam" id="PF13020"/>
    </source>
</evidence>
<dbReference type="InterPro" id="IPR024975">
    <property type="entry name" value="NOV_C"/>
</dbReference>
<organism evidence="2 3">
    <name type="scientific">Alteromonas portus</name>
    <dbReference type="NCBI Taxonomy" id="2565549"/>
    <lineage>
        <taxon>Bacteria</taxon>
        <taxon>Pseudomonadati</taxon>
        <taxon>Pseudomonadota</taxon>
        <taxon>Gammaproteobacteria</taxon>
        <taxon>Alteromonadales</taxon>
        <taxon>Alteromonadaceae</taxon>
        <taxon>Alteromonas/Salinimonas group</taxon>
        <taxon>Alteromonas</taxon>
    </lineage>
</organism>
<comment type="caution">
    <text evidence="2">The sequence shown here is derived from an EMBL/GenBank/DDBJ whole genome shotgun (WGS) entry which is preliminary data.</text>
</comment>
<sequence length="377" mass="44375">MSQRNEPKKDLLHFSKQYDESHASKAYSARGEFISKFPIASLNRMKLDSYVAGKGTYSFCNAVESRTDGWARIKGATSFKFGVYYGVTKSDNTKKYRFARKFGSEYKQAFHNVRKSLLKLLDDAKSKSFQQIDENPISQMFKAKIISLYYPELYINICSEEHLRELAHLKGFPDGLCTSHYQNLLIEDRNENTESSSWSNPKYMKYLYKKYIRKTLYSDEKMAFRKPNKKSEKEVDFAEIQKVRDELGKRSEDYVLEWERNRLIGIDCSDLANRIINRTKNPKYGYDFLSYESDGKDRLIEVKSIAKLKANGEETFRFFLSENEKSISEQFLDSYYFYMVKFDNKLNPIDLYIKKASKLYENAEIEPCAYKVRFSIE</sequence>
<accession>A0A4U0ZCT2</accession>
<dbReference type="Proteomes" id="UP000305471">
    <property type="component" value="Unassembled WGS sequence"/>
</dbReference>
<reference evidence="2 3" key="1">
    <citation type="submission" date="2019-04" db="EMBL/GenBank/DDBJ databases">
        <title>Alteromonas portus sp. nov., an alginate lyase-excreting marine bacterium.</title>
        <authorList>
            <person name="Huang H."/>
            <person name="Mo K."/>
            <person name="Bao S."/>
        </authorList>
    </citation>
    <scope>NUCLEOTIDE SEQUENCE [LARGE SCALE GENOMIC DNA]</scope>
    <source>
        <strain evidence="2 3">HB161718</strain>
    </source>
</reference>